<evidence type="ECO:0000313" key="1">
    <source>
        <dbReference type="EMBL" id="CUA72859.1"/>
    </source>
</evidence>
<proteinExistence type="predicted"/>
<keyword evidence="2" id="KW-1185">Reference proteome</keyword>
<organism evidence="1 2">
    <name type="scientific">Rhizoctonia solani</name>
    <dbReference type="NCBI Taxonomy" id="456999"/>
    <lineage>
        <taxon>Eukaryota</taxon>
        <taxon>Fungi</taxon>
        <taxon>Dikarya</taxon>
        <taxon>Basidiomycota</taxon>
        <taxon>Agaricomycotina</taxon>
        <taxon>Agaricomycetes</taxon>
        <taxon>Cantharellales</taxon>
        <taxon>Ceratobasidiaceae</taxon>
        <taxon>Rhizoctonia</taxon>
    </lineage>
</organism>
<dbReference type="EMBL" id="CYGV01001322">
    <property type="protein sequence ID" value="CUA72859.1"/>
    <property type="molecule type" value="Genomic_DNA"/>
</dbReference>
<sequence>MFMRFVPTWLERASPGWLQLRGISFEELPRVLYRLYSLGIETRIRYDWDHESRTAVLRMPTTIHERVGAFPAREDADFIDRGLERLSICGYPSVAPTGSPDLLIGDNGSTLCPDQCPRLMQQDADGQLVYVQDTPRVIVETSASESRSHVMAKVLSCLHEISGLHAAIVCDMKNVPPSTIQDVKSGPKRAKPFKAEIAVWTRKTVGLLDPGPCYHREELGDHKVGDTVSFTGGLVREQSHIGPSARAYFRPDPKDSNRQQYIFRRSEKWIVVHDESIPAVPGQQQPVLLLNAYDVLCPCRMLISLLTPFYLSPDGIGSAPERSGNAKWLSVRSGSLREFRKSTLKMA</sequence>
<accession>A0A0K6G3C1</accession>
<name>A0A0K6G3C1_9AGAM</name>
<protein>
    <submittedName>
        <fullName evidence="1">Uncharacterized protein</fullName>
    </submittedName>
</protein>
<dbReference type="Proteomes" id="UP000044841">
    <property type="component" value="Unassembled WGS sequence"/>
</dbReference>
<evidence type="ECO:0000313" key="2">
    <source>
        <dbReference type="Proteomes" id="UP000044841"/>
    </source>
</evidence>
<dbReference type="AlphaFoldDB" id="A0A0K6G3C1"/>
<reference evidence="1 2" key="1">
    <citation type="submission" date="2015-07" db="EMBL/GenBank/DDBJ databases">
        <authorList>
            <person name="Noorani M."/>
        </authorList>
    </citation>
    <scope>NUCLEOTIDE SEQUENCE [LARGE SCALE GENOMIC DNA]</scope>
    <source>
        <strain evidence="1">BBA 69670</strain>
    </source>
</reference>
<gene>
    <name evidence="1" type="ORF">RSOLAG22IIIB_10372</name>
</gene>